<keyword evidence="2" id="KW-0378">Hydrolase</keyword>
<organism evidence="5 6">
    <name type="scientific">Pseudobacteroides cellulosolvens ATCC 35603 = DSM 2933</name>
    <dbReference type="NCBI Taxonomy" id="398512"/>
    <lineage>
        <taxon>Bacteria</taxon>
        <taxon>Bacillati</taxon>
        <taxon>Bacillota</taxon>
        <taxon>Clostridia</taxon>
        <taxon>Eubacteriales</taxon>
        <taxon>Oscillospiraceae</taxon>
        <taxon>Pseudobacteroides</taxon>
    </lineage>
</organism>
<proteinExistence type="predicted"/>
<name>A0A0L6JTM7_9FIRM</name>
<dbReference type="Pfam" id="PF13365">
    <property type="entry name" value="Trypsin_2"/>
    <property type="match status" value="1"/>
</dbReference>
<dbReference type="PANTHER" id="PTHR43343">
    <property type="entry name" value="PEPTIDASE S12"/>
    <property type="match status" value="1"/>
</dbReference>
<evidence type="ECO:0000259" key="4">
    <source>
        <dbReference type="Pfam" id="PF14266"/>
    </source>
</evidence>
<dbReference type="InterPro" id="IPR001940">
    <property type="entry name" value="Peptidase_S1C"/>
</dbReference>
<dbReference type="Gene3D" id="2.40.10.120">
    <property type="match status" value="1"/>
</dbReference>
<evidence type="ECO:0000313" key="5">
    <source>
        <dbReference type="EMBL" id="KNY29173.1"/>
    </source>
</evidence>
<evidence type="ECO:0000313" key="6">
    <source>
        <dbReference type="Proteomes" id="UP000036923"/>
    </source>
</evidence>
<dbReference type="InterPro" id="IPR009003">
    <property type="entry name" value="Peptidase_S1_PA"/>
</dbReference>
<dbReference type="GO" id="GO:0006508">
    <property type="term" value="P:proteolysis"/>
    <property type="evidence" value="ECO:0007669"/>
    <property type="project" value="UniProtKB-KW"/>
</dbReference>
<dbReference type="GO" id="GO:0004252">
    <property type="term" value="F:serine-type endopeptidase activity"/>
    <property type="evidence" value="ECO:0007669"/>
    <property type="project" value="InterPro"/>
</dbReference>
<feature type="region of interest" description="Disordered" evidence="3">
    <location>
        <begin position="252"/>
        <end position="309"/>
    </location>
</feature>
<dbReference type="STRING" id="398512.Bccel_4447"/>
<accession>A0A0L6JTM7</accession>
<keyword evidence="6" id="KW-1185">Reference proteome</keyword>
<sequence length="612" mass="69775">MINVSKPIKTIMLRSDKIMDDIMSPLANRKDYTKGASTTIPVYCCRLIGITEPVNSYYDNLADLDCKLMGLGNVYLKFTENIPILIDNDISLEINKLWQDKFLESATEEFISICDIPRLLFEISAGPLTNTLQKALVDIINLYKKNSPAITSTIFKNFCIKMLCWVKKFASQIFRNMDFQTAVHNPKVLFYGNIKEHEVYFLLVLSKLGADVLYINTMTDGKFGEIDNSNVHSYLVKLPKTEEFKKFPVKAMQQNNTPPGSSYNPGLPPSVQSPVQNPIQSPIQHPVQPPPSITITAPHTVRRDHSGNGRREMSLEELAALSTSTVMILAFNEAGEFLHRGSGVVIGNNGLIVTNYHVLQGACFFGVLFEGMDEERPYVTYTVINANVHKDLALIKINFRTPPIEISRTGDLVRGQRVVAIGSPFGLMNTFSDGIVSGFRQYDRFDFIQITTPTSSGSSGGALLNMFGELVGITTAGFHEGQNLSLAVPSKYIIELLENRFTTLNIEIMDKYFAFSYDRFTINFDGFFSYLSNERDYKIAFLQSRYDQTDLRSYSRDRRFMESIENYFIENIRNMALKHRIEKYEFELMVSNMFFTYTYDRGRLINKRWEHR</sequence>
<dbReference type="EMBL" id="LGTC01000001">
    <property type="protein sequence ID" value="KNY29173.1"/>
    <property type="molecule type" value="Genomic_DNA"/>
</dbReference>
<dbReference type="Pfam" id="PF14266">
    <property type="entry name" value="YceG_bac"/>
    <property type="match status" value="1"/>
</dbReference>
<feature type="compositionally biased region" description="Polar residues" evidence="3">
    <location>
        <begin position="252"/>
        <end position="283"/>
    </location>
</feature>
<feature type="domain" description="Putative component of 'biosynthetic module'" evidence="4">
    <location>
        <begin position="16"/>
        <end position="257"/>
    </location>
</feature>
<dbReference type="AlphaFoldDB" id="A0A0L6JTM7"/>
<protein>
    <recommendedName>
        <fullName evidence="4">Putative component of 'biosynthetic module' domain-containing protein</fullName>
    </recommendedName>
</protein>
<keyword evidence="1" id="KW-0645">Protease</keyword>
<dbReference type="RefSeq" id="WP_036944858.1">
    <property type="nucleotide sequence ID" value="NZ_JQKC01000037.1"/>
</dbReference>
<dbReference type="eggNOG" id="COG0265">
    <property type="taxonomic scope" value="Bacteria"/>
</dbReference>
<evidence type="ECO:0000256" key="2">
    <source>
        <dbReference type="ARBA" id="ARBA00022801"/>
    </source>
</evidence>
<comment type="caution">
    <text evidence="5">The sequence shown here is derived from an EMBL/GenBank/DDBJ whole genome shotgun (WGS) entry which is preliminary data.</text>
</comment>
<dbReference type="SUPFAM" id="SSF50494">
    <property type="entry name" value="Trypsin-like serine proteases"/>
    <property type="match status" value="1"/>
</dbReference>
<evidence type="ECO:0000256" key="3">
    <source>
        <dbReference type="SAM" id="MobiDB-lite"/>
    </source>
</evidence>
<dbReference type="PANTHER" id="PTHR43343:SF3">
    <property type="entry name" value="PROTEASE DO-LIKE 8, CHLOROPLASTIC"/>
    <property type="match status" value="1"/>
</dbReference>
<dbReference type="PRINTS" id="PR00834">
    <property type="entry name" value="PROTEASES2C"/>
</dbReference>
<reference evidence="6" key="1">
    <citation type="submission" date="2015-07" db="EMBL/GenBank/DDBJ databases">
        <title>Near-Complete Genome Sequence of the Cellulolytic Bacterium Bacteroides (Pseudobacteroides) cellulosolvens ATCC 35603.</title>
        <authorList>
            <person name="Dassa B."/>
            <person name="Utturkar S.M."/>
            <person name="Klingeman D.M."/>
            <person name="Hurt R.A."/>
            <person name="Keller M."/>
            <person name="Xu J."/>
            <person name="Reddy Y.H.K."/>
            <person name="Borovok I."/>
            <person name="Grinberg I.R."/>
            <person name="Lamed R."/>
            <person name="Zhivin O."/>
            <person name="Bayer E.A."/>
            <person name="Brown S.D."/>
        </authorList>
    </citation>
    <scope>NUCLEOTIDE SEQUENCE [LARGE SCALE GENOMIC DNA]</scope>
    <source>
        <strain evidence="6">DSM 2933</strain>
    </source>
</reference>
<evidence type="ECO:0000256" key="1">
    <source>
        <dbReference type="ARBA" id="ARBA00022670"/>
    </source>
</evidence>
<gene>
    <name evidence="5" type="ORF">Bccel_4447</name>
</gene>
<dbReference type="InterPro" id="IPR025647">
    <property type="entry name" value="YceG_bac"/>
</dbReference>
<dbReference type="Proteomes" id="UP000036923">
    <property type="component" value="Unassembled WGS sequence"/>
</dbReference>
<dbReference type="InterPro" id="IPR051201">
    <property type="entry name" value="Chloro_Bact_Ser_Proteases"/>
</dbReference>
<dbReference type="OrthoDB" id="189537at2"/>